<comment type="similarity">
    <text evidence="1">Belongs to the NmrA-type oxidoreductase family. Isoflavone reductase subfamily.</text>
</comment>
<dbReference type="GO" id="GO:0016491">
    <property type="term" value="F:oxidoreductase activity"/>
    <property type="evidence" value="ECO:0007669"/>
    <property type="project" value="UniProtKB-KW"/>
</dbReference>
<evidence type="ECO:0000313" key="5">
    <source>
        <dbReference type="Proteomes" id="UP000030651"/>
    </source>
</evidence>
<keyword evidence="5" id="KW-1185">Reference proteome</keyword>
<dbReference type="EMBL" id="KI912112">
    <property type="protein sequence ID" value="ETS81350.1"/>
    <property type="molecule type" value="Genomic_DNA"/>
</dbReference>
<dbReference type="HOGENOM" id="CLU_044876_0_0_1"/>
<dbReference type="OrthoDB" id="419598at2759"/>
<dbReference type="Gene3D" id="3.90.25.10">
    <property type="entry name" value="UDP-galactose 4-epimerase, domain 1"/>
    <property type="match status" value="1"/>
</dbReference>
<dbReference type="GeneID" id="19271365"/>
<evidence type="ECO:0000256" key="2">
    <source>
        <dbReference type="ARBA" id="ARBA00022857"/>
    </source>
</evidence>
<dbReference type="InterPro" id="IPR036291">
    <property type="entry name" value="NAD(P)-bd_dom_sf"/>
</dbReference>
<name>W3X5M3_PESFW</name>
<dbReference type="PANTHER" id="PTHR47706:SF4">
    <property type="entry name" value="NMRA-LIKE DOMAIN-CONTAINING PROTEIN"/>
    <property type="match status" value="1"/>
</dbReference>
<dbReference type="RefSeq" id="XP_007833124.1">
    <property type="nucleotide sequence ID" value="XM_007834933.1"/>
</dbReference>
<dbReference type="InterPro" id="IPR051609">
    <property type="entry name" value="NmrA/Isoflavone_reductase-like"/>
</dbReference>
<accession>W3X5M3</accession>
<keyword evidence="3" id="KW-0560">Oxidoreductase</keyword>
<dbReference type="AlphaFoldDB" id="W3X5M3"/>
<dbReference type="KEGG" id="pfy:PFICI_06352"/>
<dbReference type="eggNOG" id="ENOG502RXEE">
    <property type="taxonomic scope" value="Eukaryota"/>
</dbReference>
<dbReference type="PANTHER" id="PTHR47706">
    <property type="entry name" value="NMRA-LIKE FAMILY PROTEIN"/>
    <property type="match status" value="1"/>
</dbReference>
<sequence length="310" mass="35005">MAIVAVAGGTGAVGRTLEANISAQSRVQHLCVNYSNVDQISSTLRENDIQVVVSALVLLDEKTSDSQINLIRASAQSGTVSKFIPSEYHLDFHVPIQGIELSFKSYQLRSEEELERHPQLTWTLIRNGLFLDYLAMPFHPKPTNLMPWSIFVDLQHEICVLPGDGTQMMVFTHSADLAAIVERLIDIPGDRWPRESLIEGNKFQLKDLIQILERVTGKSFTVIYDSVEDIQRGQITQLPSNRDLFAQEQWGNLYQLVEKEAMFTLLSDGYNLGGESLMDMFPEVQITRIETFLRDAWTCKSQADPKQSCI</sequence>
<reference evidence="5" key="1">
    <citation type="journal article" date="2015" name="BMC Genomics">
        <title>Genomic and transcriptomic analysis of the endophytic fungus Pestalotiopsis fici reveals its lifestyle and high potential for synthesis of natural products.</title>
        <authorList>
            <person name="Wang X."/>
            <person name="Zhang X."/>
            <person name="Liu L."/>
            <person name="Xiang M."/>
            <person name="Wang W."/>
            <person name="Sun X."/>
            <person name="Che Y."/>
            <person name="Guo L."/>
            <person name="Liu G."/>
            <person name="Guo L."/>
            <person name="Wang C."/>
            <person name="Yin W.B."/>
            <person name="Stadler M."/>
            <person name="Zhang X."/>
            <person name="Liu X."/>
        </authorList>
    </citation>
    <scope>NUCLEOTIDE SEQUENCE [LARGE SCALE GENOMIC DNA]</scope>
    <source>
        <strain evidence="5">W106-1 / CGMCC3.15140</strain>
    </source>
</reference>
<dbReference type="SUPFAM" id="SSF51735">
    <property type="entry name" value="NAD(P)-binding Rossmann-fold domains"/>
    <property type="match status" value="1"/>
</dbReference>
<evidence type="ECO:0000256" key="3">
    <source>
        <dbReference type="ARBA" id="ARBA00023002"/>
    </source>
</evidence>
<organism evidence="4 5">
    <name type="scientific">Pestalotiopsis fici (strain W106-1 / CGMCC3.15140)</name>
    <dbReference type="NCBI Taxonomy" id="1229662"/>
    <lineage>
        <taxon>Eukaryota</taxon>
        <taxon>Fungi</taxon>
        <taxon>Dikarya</taxon>
        <taxon>Ascomycota</taxon>
        <taxon>Pezizomycotina</taxon>
        <taxon>Sordariomycetes</taxon>
        <taxon>Xylariomycetidae</taxon>
        <taxon>Amphisphaeriales</taxon>
        <taxon>Sporocadaceae</taxon>
        <taxon>Pestalotiopsis</taxon>
    </lineage>
</organism>
<dbReference type="OMA" id="EYYIDFH"/>
<dbReference type="Gene3D" id="3.40.50.720">
    <property type="entry name" value="NAD(P)-binding Rossmann-like Domain"/>
    <property type="match status" value="1"/>
</dbReference>
<evidence type="ECO:0000313" key="4">
    <source>
        <dbReference type="EMBL" id="ETS81350.1"/>
    </source>
</evidence>
<keyword evidence="2" id="KW-0521">NADP</keyword>
<proteinExistence type="inferred from homology"/>
<protein>
    <submittedName>
        <fullName evidence="4">Uncharacterized protein</fullName>
    </submittedName>
</protein>
<gene>
    <name evidence="4" type="ORF">PFICI_06352</name>
</gene>
<evidence type="ECO:0000256" key="1">
    <source>
        <dbReference type="ARBA" id="ARBA00005725"/>
    </source>
</evidence>
<dbReference type="InParanoid" id="W3X5M3"/>
<dbReference type="Proteomes" id="UP000030651">
    <property type="component" value="Unassembled WGS sequence"/>
</dbReference>